<dbReference type="Gene3D" id="3.10.120.10">
    <property type="entry name" value="Cytochrome b5-like heme/steroid binding domain"/>
    <property type="match status" value="1"/>
</dbReference>
<keyword evidence="3" id="KW-0812">Transmembrane</keyword>
<dbReference type="FunFam" id="3.10.120.10:FF:000003">
    <property type="entry name" value="membrane-associated progesterone receptor component 1"/>
    <property type="match status" value="1"/>
</dbReference>
<gene>
    <name evidence="5" type="ORF">RUM43_015011</name>
</gene>
<proteinExistence type="inferred from homology"/>
<evidence type="ECO:0000313" key="5">
    <source>
        <dbReference type="EMBL" id="KAK6630218.1"/>
    </source>
</evidence>
<dbReference type="Pfam" id="PF00173">
    <property type="entry name" value="Cyt-b5"/>
    <property type="match status" value="1"/>
</dbReference>
<dbReference type="PANTHER" id="PTHR10281">
    <property type="entry name" value="MEMBRANE-ASSOCIATED PROGESTERONE RECEPTOR COMPONENT-RELATED"/>
    <property type="match status" value="1"/>
</dbReference>
<dbReference type="Proteomes" id="UP001372834">
    <property type="component" value="Unassembled WGS sequence"/>
</dbReference>
<evidence type="ECO:0000256" key="2">
    <source>
        <dbReference type="SAM" id="MobiDB-lite"/>
    </source>
</evidence>
<organism evidence="5 6">
    <name type="scientific">Polyplax serrata</name>
    <name type="common">Common mouse louse</name>
    <dbReference type="NCBI Taxonomy" id="468196"/>
    <lineage>
        <taxon>Eukaryota</taxon>
        <taxon>Metazoa</taxon>
        <taxon>Ecdysozoa</taxon>
        <taxon>Arthropoda</taxon>
        <taxon>Hexapoda</taxon>
        <taxon>Insecta</taxon>
        <taxon>Pterygota</taxon>
        <taxon>Neoptera</taxon>
        <taxon>Paraneoptera</taxon>
        <taxon>Psocodea</taxon>
        <taxon>Troctomorpha</taxon>
        <taxon>Phthiraptera</taxon>
        <taxon>Anoplura</taxon>
        <taxon>Polyplacidae</taxon>
        <taxon>Polyplax</taxon>
    </lineage>
</organism>
<dbReference type="AlphaFoldDB" id="A0AAN8PHX2"/>
<protein>
    <recommendedName>
        <fullName evidence="4">Cytochrome b5 heme-binding domain-containing protein</fullName>
    </recommendedName>
</protein>
<dbReference type="InterPro" id="IPR001199">
    <property type="entry name" value="Cyt_B5-like_heme/steroid-bd"/>
</dbReference>
<dbReference type="SMART" id="SM01117">
    <property type="entry name" value="Cyt-b5"/>
    <property type="match status" value="1"/>
</dbReference>
<sequence length="195" mass="22046">MADPNDTQSSNSLFSFIFTKIVTSPLNLGLVGIIIFLGYKILKSRNQTPDSGPEEPKLPKLRKDFTVEELKKYDGTQPDGRILVAVNGKVFDVTHKGKRFYGPGGPYSAFGGRDATRGLAKFSVDTAKDEYDDLSDLNAMEMESVQEWEMQFKEKYDYVGRLLKPGEEPTNYSEEEEETSNSTENEKEKEKSKFE</sequence>
<evidence type="ECO:0000256" key="1">
    <source>
        <dbReference type="ARBA" id="ARBA00038357"/>
    </source>
</evidence>
<dbReference type="SUPFAM" id="SSF55856">
    <property type="entry name" value="Cytochrome b5-like heme/steroid binding domain"/>
    <property type="match status" value="1"/>
</dbReference>
<dbReference type="GO" id="GO:0005783">
    <property type="term" value="C:endoplasmic reticulum"/>
    <property type="evidence" value="ECO:0007669"/>
    <property type="project" value="TreeGrafter"/>
</dbReference>
<accession>A0AAN8PHX2</accession>
<dbReference type="EMBL" id="JAWJWE010000013">
    <property type="protein sequence ID" value="KAK6630218.1"/>
    <property type="molecule type" value="Genomic_DNA"/>
</dbReference>
<keyword evidence="3" id="KW-0472">Membrane</keyword>
<comment type="caution">
    <text evidence="5">The sequence shown here is derived from an EMBL/GenBank/DDBJ whole genome shotgun (WGS) entry which is preliminary data.</text>
</comment>
<feature type="domain" description="Cytochrome b5 heme-binding" evidence="4">
    <location>
        <begin position="65"/>
        <end position="163"/>
    </location>
</feature>
<feature type="region of interest" description="Disordered" evidence="2">
    <location>
        <begin position="163"/>
        <end position="195"/>
    </location>
</feature>
<evidence type="ECO:0000256" key="3">
    <source>
        <dbReference type="SAM" id="Phobius"/>
    </source>
</evidence>
<evidence type="ECO:0000313" key="6">
    <source>
        <dbReference type="Proteomes" id="UP001372834"/>
    </source>
</evidence>
<evidence type="ECO:0000259" key="4">
    <source>
        <dbReference type="SMART" id="SM01117"/>
    </source>
</evidence>
<feature type="compositionally biased region" description="Basic and acidic residues" evidence="2">
    <location>
        <begin position="184"/>
        <end position="195"/>
    </location>
</feature>
<keyword evidence="3" id="KW-1133">Transmembrane helix</keyword>
<feature type="transmembrane region" description="Helical" evidence="3">
    <location>
        <begin position="12"/>
        <end position="39"/>
    </location>
</feature>
<dbReference type="GO" id="GO:0016020">
    <property type="term" value="C:membrane"/>
    <property type="evidence" value="ECO:0007669"/>
    <property type="project" value="TreeGrafter"/>
</dbReference>
<dbReference type="PANTHER" id="PTHR10281:SF106">
    <property type="entry name" value="IP06960P-RELATED"/>
    <property type="match status" value="1"/>
</dbReference>
<comment type="similarity">
    <text evidence="1">Belongs to the cytochrome b5 family. MAPR subfamily.</text>
</comment>
<reference evidence="5 6" key="1">
    <citation type="submission" date="2023-10" db="EMBL/GenBank/DDBJ databases">
        <title>Genomes of two closely related lineages of the louse Polyplax serrata with different host specificities.</title>
        <authorList>
            <person name="Martinu J."/>
            <person name="Tarabai H."/>
            <person name="Stefka J."/>
            <person name="Hypsa V."/>
        </authorList>
    </citation>
    <scope>NUCLEOTIDE SEQUENCE [LARGE SCALE GENOMIC DNA]</scope>
    <source>
        <strain evidence="5">HR10_N</strain>
    </source>
</reference>
<name>A0AAN8PHX2_POLSC</name>
<dbReference type="InterPro" id="IPR050577">
    <property type="entry name" value="MAPR/NEUFC/NENF-like"/>
</dbReference>
<dbReference type="InterPro" id="IPR036400">
    <property type="entry name" value="Cyt_B5-like_heme/steroid_sf"/>
</dbReference>